<dbReference type="InterPro" id="IPR004101">
    <property type="entry name" value="Mur_ligase_C"/>
</dbReference>
<dbReference type="InterPro" id="IPR013221">
    <property type="entry name" value="Mur_ligase_cen"/>
</dbReference>
<reference evidence="13 14" key="1">
    <citation type="journal article" date="2015" name="Nature">
        <title>rRNA introns, odd ribosomes, and small enigmatic genomes across a large radiation of phyla.</title>
        <authorList>
            <person name="Brown C.T."/>
            <person name="Hug L.A."/>
            <person name="Thomas B.C."/>
            <person name="Sharon I."/>
            <person name="Castelle C.J."/>
            <person name="Singh A."/>
            <person name="Wilkins M.J."/>
            <person name="Williams K.H."/>
            <person name="Banfield J.F."/>
        </authorList>
    </citation>
    <scope>NUCLEOTIDE SEQUENCE [LARGE SCALE GENOMIC DNA]</scope>
</reference>
<evidence type="ECO:0000256" key="10">
    <source>
        <dbReference type="SAM" id="Phobius"/>
    </source>
</evidence>
<dbReference type="GO" id="GO:0005737">
    <property type="term" value="C:cytoplasm"/>
    <property type="evidence" value="ECO:0007669"/>
    <property type="project" value="UniProtKB-SubCell"/>
</dbReference>
<comment type="pathway">
    <text evidence="9">Cell wall biogenesis; peptidoglycan biosynthesis.</text>
</comment>
<evidence type="ECO:0000313" key="14">
    <source>
        <dbReference type="Proteomes" id="UP000033986"/>
    </source>
</evidence>
<evidence type="ECO:0000256" key="9">
    <source>
        <dbReference type="RuleBase" id="RU004135"/>
    </source>
</evidence>
<proteinExistence type="inferred from homology"/>
<dbReference type="Pfam" id="PF08245">
    <property type="entry name" value="Mur_ligase_M"/>
    <property type="match status" value="1"/>
</dbReference>
<accession>A0A0G0Z779</accession>
<evidence type="ECO:0000313" key="13">
    <source>
        <dbReference type="EMBL" id="KKS44545.1"/>
    </source>
</evidence>
<feature type="domain" description="Mur ligase C-terminal" evidence="11">
    <location>
        <begin position="275"/>
        <end position="410"/>
    </location>
</feature>
<dbReference type="GO" id="GO:0009252">
    <property type="term" value="P:peptidoglycan biosynthetic process"/>
    <property type="evidence" value="ECO:0007669"/>
    <property type="project" value="UniProtKB-UniPathway"/>
</dbReference>
<keyword evidence="10" id="KW-0472">Membrane</keyword>
<evidence type="ECO:0000256" key="5">
    <source>
        <dbReference type="ARBA" id="ARBA00022840"/>
    </source>
</evidence>
<keyword evidence="2" id="KW-0963">Cytoplasm</keyword>
<dbReference type="GO" id="GO:0004326">
    <property type="term" value="F:tetrahydrofolylpolyglutamate synthase activity"/>
    <property type="evidence" value="ECO:0007669"/>
    <property type="project" value="InterPro"/>
</dbReference>
<dbReference type="GO" id="GO:0071555">
    <property type="term" value="P:cell wall organization"/>
    <property type="evidence" value="ECO:0007669"/>
    <property type="project" value="UniProtKB-KW"/>
</dbReference>
<evidence type="ECO:0000256" key="3">
    <source>
        <dbReference type="ARBA" id="ARBA00022598"/>
    </source>
</evidence>
<dbReference type="PANTHER" id="PTHR23135">
    <property type="entry name" value="MUR LIGASE FAMILY MEMBER"/>
    <property type="match status" value="1"/>
</dbReference>
<keyword evidence="10" id="KW-0812">Transmembrane</keyword>
<dbReference type="Pfam" id="PF02875">
    <property type="entry name" value="Mur_ligase_C"/>
    <property type="match status" value="1"/>
</dbReference>
<keyword evidence="5" id="KW-0067">ATP-binding</keyword>
<dbReference type="NCBIfam" id="TIGR01085">
    <property type="entry name" value="murE"/>
    <property type="match status" value="1"/>
</dbReference>
<evidence type="ECO:0000256" key="6">
    <source>
        <dbReference type="ARBA" id="ARBA00022960"/>
    </source>
</evidence>
<keyword evidence="9" id="KW-0132">Cell division</keyword>
<dbReference type="PROSITE" id="PS01011">
    <property type="entry name" value="FOLYLPOLYGLU_SYNT_1"/>
    <property type="match status" value="1"/>
</dbReference>
<dbReference type="InterPro" id="IPR036565">
    <property type="entry name" value="Mur-like_cat_sf"/>
</dbReference>
<evidence type="ECO:0000259" key="12">
    <source>
        <dbReference type="Pfam" id="PF08245"/>
    </source>
</evidence>
<evidence type="ECO:0000259" key="11">
    <source>
        <dbReference type="Pfam" id="PF02875"/>
    </source>
</evidence>
<gene>
    <name evidence="13" type="ORF">UV07_C0007G0032</name>
</gene>
<dbReference type="PANTHER" id="PTHR23135:SF4">
    <property type="entry name" value="UDP-N-ACETYLMURAMOYL-L-ALANYL-D-GLUTAMATE--2,6-DIAMINOPIMELATE LIGASE MURE HOMOLOG, CHLOROPLASTIC"/>
    <property type="match status" value="1"/>
</dbReference>
<feature type="transmembrane region" description="Helical" evidence="10">
    <location>
        <begin position="12"/>
        <end position="33"/>
    </location>
</feature>
<sequence>MNLKSKIRNIIPNWYISFYHLALAAIAAFYYGFPSKKMIVIGVTGTKGKTSAANFIWSVLTAGGHKTSLIGTANIRMGDIEMMNKYHMTMPGRFILQKLLKQMANAGCKFAIVETTSEGIKQWRHFGIFYDIAVFTNLTPEHLESHGGSFEKYKKTKGEIFKALHNGKNKIINGREIKRVIIANYDDLHKEYFLGFPADKKITFGTGGEANFQADKIRNTGYGLEFFVGSMPYQINILGKFNIYNALPAIAVGSLFDIPEEKIQEGLKNLKNIPGRMEKIDEGQKFLVFVDYAHEKEGMTAVLNTARELVIEKGGRVVVLLGAEGGGRDKAKRPILGEISAKMADFVVISNVDPYEDDPKEICEDIALSAEKFSKTRGKNLFVIEDRRKGIKKTLSLASENDIVLITGKGSEQSIIIGGKRHPWDDRVVVREEINKLKT</sequence>
<dbReference type="InterPro" id="IPR005761">
    <property type="entry name" value="UDP-N-AcMur-Glu-dNH2Pim_ligase"/>
</dbReference>
<keyword evidence="6 9" id="KW-0133">Cell shape</keyword>
<dbReference type="SUPFAM" id="SSF53623">
    <property type="entry name" value="MurD-like peptide ligases, catalytic domain"/>
    <property type="match status" value="1"/>
</dbReference>
<dbReference type="AlphaFoldDB" id="A0A0G0Z779"/>
<dbReference type="InterPro" id="IPR018109">
    <property type="entry name" value="Folylpolyglutamate_synth_CS"/>
</dbReference>
<dbReference type="UniPathway" id="UPA00219"/>
<keyword evidence="9" id="KW-0131">Cell cycle</keyword>
<comment type="similarity">
    <text evidence="1">Belongs to the MurCDEF family. MurE subfamily.</text>
</comment>
<comment type="subcellular location">
    <subcellularLocation>
        <location evidence="9">Cytoplasm</location>
    </subcellularLocation>
</comment>
<dbReference type="GO" id="GO:0008360">
    <property type="term" value="P:regulation of cell shape"/>
    <property type="evidence" value="ECO:0007669"/>
    <property type="project" value="UniProtKB-KW"/>
</dbReference>
<comment type="caution">
    <text evidence="13">The sequence shown here is derived from an EMBL/GenBank/DDBJ whole genome shotgun (WGS) entry which is preliminary data.</text>
</comment>
<evidence type="ECO:0000256" key="2">
    <source>
        <dbReference type="ARBA" id="ARBA00022490"/>
    </source>
</evidence>
<evidence type="ECO:0000256" key="4">
    <source>
        <dbReference type="ARBA" id="ARBA00022741"/>
    </source>
</evidence>
<name>A0A0G0Z779_9BACT</name>
<protein>
    <submittedName>
        <fullName evidence="13">UDP-N-acetylmuramoyl-L-alanyl-D-glutamate-2, 6-diaminopimelate ligase</fullName>
    </submittedName>
</protein>
<keyword evidence="3 13" id="KW-0436">Ligase</keyword>
<organism evidence="13 14">
    <name type="scientific">Candidatus Azambacteria bacterium GW2011_GWB1_42_17</name>
    <dbReference type="NCBI Taxonomy" id="1618615"/>
    <lineage>
        <taxon>Bacteria</taxon>
        <taxon>Candidatus Azamiibacteriota</taxon>
    </lineage>
</organism>
<dbReference type="Proteomes" id="UP000033986">
    <property type="component" value="Unassembled WGS sequence"/>
</dbReference>
<dbReference type="Gene3D" id="3.40.1190.10">
    <property type="entry name" value="Mur-like, catalytic domain"/>
    <property type="match status" value="1"/>
</dbReference>
<keyword evidence="10" id="KW-1133">Transmembrane helix</keyword>
<evidence type="ECO:0000256" key="8">
    <source>
        <dbReference type="ARBA" id="ARBA00023316"/>
    </source>
</evidence>
<evidence type="ECO:0000256" key="1">
    <source>
        <dbReference type="ARBA" id="ARBA00005898"/>
    </source>
</evidence>
<dbReference type="GO" id="GO:0051301">
    <property type="term" value="P:cell division"/>
    <property type="evidence" value="ECO:0007669"/>
    <property type="project" value="UniProtKB-KW"/>
</dbReference>
<dbReference type="EMBL" id="LCDB01000007">
    <property type="protein sequence ID" value="KKS44545.1"/>
    <property type="molecule type" value="Genomic_DNA"/>
</dbReference>
<dbReference type="SUPFAM" id="SSF53244">
    <property type="entry name" value="MurD-like peptide ligases, peptide-binding domain"/>
    <property type="match status" value="1"/>
</dbReference>
<keyword evidence="7 9" id="KW-0573">Peptidoglycan synthesis</keyword>
<keyword evidence="4" id="KW-0547">Nucleotide-binding</keyword>
<dbReference type="GO" id="GO:0005524">
    <property type="term" value="F:ATP binding"/>
    <property type="evidence" value="ECO:0007669"/>
    <property type="project" value="UniProtKB-KW"/>
</dbReference>
<dbReference type="InterPro" id="IPR036615">
    <property type="entry name" value="Mur_ligase_C_dom_sf"/>
</dbReference>
<keyword evidence="8 9" id="KW-0961">Cell wall biogenesis/degradation</keyword>
<evidence type="ECO:0000256" key="7">
    <source>
        <dbReference type="ARBA" id="ARBA00022984"/>
    </source>
</evidence>
<feature type="domain" description="Mur ligase central" evidence="12">
    <location>
        <begin position="43"/>
        <end position="252"/>
    </location>
</feature>
<dbReference type="Gene3D" id="3.90.190.20">
    <property type="entry name" value="Mur ligase, C-terminal domain"/>
    <property type="match status" value="1"/>
</dbReference>